<reference evidence="2" key="1">
    <citation type="journal article" date="2023" name="Front. Plant Sci.">
        <title>Chromosomal-level genome assembly of Melastoma candidum provides insights into trichome evolution.</title>
        <authorList>
            <person name="Zhong Y."/>
            <person name="Wu W."/>
            <person name="Sun C."/>
            <person name="Zou P."/>
            <person name="Liu Y."/>
            <person name="Dai S."/>
            <person name="Zhou R."/>
        </authorList>
    </citation>
    <scope>NUCLEOTIDE SEQUENCE [LARGE SCALE GENOMIC DNA]</scope>
</reference>
<evidence type="ECO:0000313" key="2">
    <source>
        <dbReference type="Proteomes" id="UP001057402"/>
    </source>
</evidence>
<dbReference type="EMBL" id="CM042883">
    <property type="protein sequence ID" value="KAI4372420.1"/>
    <property type="molecule type" value="Genomic_DNA"/>
</dbReference>
<gene>
    <name evidence="1" type="ORF">MLD38_010654</name>
</gene>
<proteinExistence type="predicted"/>
<dbReference type="Proteomes" id="UP001057402">
    <property type="component" value="Chromosome 4"/>
</dbReference>
<comment type="caution">
    <text evidence="1">The sequence shown here is derived from an EMBL/GenBank/DDBJ whole genome shotgun (WGS) entry which is preliminary data.</text>
</comment>
<sequence length="919" mass="102785">MTSPQLAARSEQPTSSAAADDAAEELSAWHIASILLQIGRPIQLPYLARVSRSTQLATAVAIPGHVLRLCARPNSPIEVADDEVVTLSRHAFNACARFFTSGSDLAVERVWYRKRKRPDEVENDSFPSYANAGKDEWILRLDAMDSKIGSHQKSEFDIGRDKPWGIRISQSNMPGRKRPRSVPLLGSAGKQLSLESRNSEEKDSVDDASLNVTECRVQEEQKSLHHLCLTEEFSRPSDDNASVDVLNSQKWLGQNFDHCPWKEVLEKGDGVKSREPMGNEYLPEKSGDTCGQIGEHLSDKECLHHSDNTLQHGSSERGPNQKMEVSCHDVRSVLQNEGSFSARGPPPSPFLEISKKKRAKPKCVASLSLQAVDVDKKKSIQTYKRKTHARKMQTAVDVKQKEDHGFDISAPTRKEEKVSPNQEDLPETKGFPNFELYVVEEEEGSGGYGTVYRARRKNDGAIVAIKCPHGKANQLHVTNELQMLERFGGKNFIIKCEGCVKSGNSDCFVLEHVKHDRPEVLKKTVDIFQLQWYGYCLFRALASLHKQGVVHRDVKPGNFLYSCKAFKGYLIDFNLAMDVYQKYATKNGSNYKSRHADTSVSMIPKLPDAKSLSSMKNANLTGGRSLNFQKWEEGKGSKLLEIQNFKRKDLHQVKSSNKLSNRNTVRSQGADGSGITSARDASNMTPSGERMREPMPRQGRKELISLLHEAMRTNQEVSSIPAPMRKRVAAPPGKLEGKHVMISPMPLHLKGIPVPGASAALKSSYQRKEGPCVGTKGFRAPEVLLKSFHQGPKMDVWSAGVTLLYLILGRMPFAGDPEQNIKDITKLRGSEDLWEVAKLHGRETSFPTDLYDVRALPSVSIQVFCQKFTKRPELISSIPDSLYDLLDKCLMANPRLRISAEEALRHEFFRPCHEELRKA</sequence>
<organism evidence="1 2">
    <name type="scientific">Melastoma candidum</name>
    <dbReference type="NCBI Taxonomy" id="119954"/>
    <lineage>
        <taxon>Eukaryota</taxon>
        <taxon>Viridiplantae</taxon>
        <taxon>Streptophyta</taxon>
        <taxon>Embryophyta</taxon>
        <taxon>Tracheophyta</taxon>
        <taxon>Spermatophyta</taxon>
        <taxon>Magnoliopsida</taxon>
        <taxon>eudicotyledons</taxon>
        <taxon>Gunneridae</taxon>
        <taxon>Pentapetalae</taxon>
        <taxon>rosids</taxon>
        <taxon>malvids</taxon>
        <taxon>Myrtales</taxon>
        <taxon>Melastomataceae</taxon>
        <taxon>Melastomatoideae</taxon>
        <taxon>Melastomateae</taxon>
        <taxon>Melastoma</taxon>
    </lineage>
</organism>
<evidence type="ECO:0000313" key="1">
    <source>
        <dbReference type="EMBL" id="KAI4372420.1"/>
    </source>
</evidence>
<name>A0ACB9R0J8_9MYRT</name>
<accession>A0ACB9R0J8</accession>
<keyword evidence="2" id="KW-1185">Reference proteome</keyword>
<protein>
    <submittedName>
        <fullName evidence="1">Uncharacterized protein</fullName>
    </submittedName>
</protein>